<evidence type="ECO:0000313" key="2">
    <source>
        <dbReference type="Proteomes" id="UP000275925"/>
    </source>
</evidence>
<evidence type="ECO:0000313" key="1">
    <source>
        <dbReference type="EMBL" id="GBR75897.1"/>
    </source>
</evidence>
<keyword evidence="2" id="KW-1185">Reference proteome</keyword>
<dbReference type="InterPro" id="IPR029044">
    <property type="entry name" value="Nucleotide-diphossugar_trans"/>
</dbReference>
<reference evidence="1 2" key="1">
    <citation type="journal article" date="2019" name="ISME J.">
        <title>Genome analyses of uncultured TG2/ZB3 bacteria in 'Margulisbacteria' specifically attached to ectosymbiotic spirochetes of protists in the termite gut.</title>
        <authorList>
            <person name="Utami Y.D."/>
            <person name="Kuwahara H."/>
            <person name="Igai K."/>
            <person name="Murakami T."/>
            <person name="Sugaya K."/>
            <person name="Morikawa T."/>
            <person name="Nagura Y."/>
            <person name="Yuki M."/>
            <person name="Deevong P."/>
            <person name="Inoue T."/>
            <person name="Kihara K."/>
            <person name="Lo N."/>
            <person name="Yamada A."/>
            <person name="Ohkuma M."/>
            <person name="Hongoh Y."/>
        </authorList>
    </citation>
    <scope>NUCLEOTIDE SEQUENCE [LARGE SCALE GENOMIC DNA]</scope>
    <source>
        <strain evidence="1">NkOx7-02</strain>
    </source>
</reference>
<dbReference type="EMBL" id="BGZO01000010">
    <property type="protein sequence ID" value="GBR75897.1"/>
    <property type="molecule type" value="Genomic_DNA"/>
</dbReference>
<dbReference type="SUPFAM" id="SSF53448">
    <property type="entry name" value="Nucleotide-diphospho-sugar transferases"/>
    <property type="match status" value="1"/>
</dbReference>
<dbReference type="Proteomes" id="UP000275925">
    <property type="component" value="Unassembled WGS sequence"/>
</dbReference>
<dbReference type="AlphaFoldDB" id="A0A388THV9"/>
<proteinExistence type="predicted"/>
<accession>A0A388THV9</accession>
<organism evidence="1 2">
    <name type="scientific">Candidatus Termititenax persephonae</name>
    <dbReference type="NCBI Taxonomy" id="2218525"/>
    <lineage>
        <taxon>Bacteria</taxon>
        <taxon>Bacillati</taxon>
        <taxon>Candidatus Margulisiibacteriota</taxon>
        <taxon>Candidatus Termititenacia</taxon>
        <taxon>Candidatus Termititenacales</taxon>
        <taxon>Candidatus Termititenacaceae</taxon>
        <taxon>Candidatus Termititenax</taxon>
    </lineage>
</organism>
<gene>
    <name evidence="1" type="ORF">NO2_0526</name>
</gene>
<name>A0A388THV9_9BACT</name>
<protein>
    <submittedName>
        <fullName evidence="1">Uncharacterized protein</fullName>
    </submittedName>
</protein>
<sequence length="263" mass="30750">MFVYYRLSDKSHCQTKLAYATKKNCLLNALREFGRDDFYVIADNCQPETIQFIRQLGVNFEETKLGNSGSFAYMLDLIFQRRPADELVYLLEDDYLHRPGSKQVLAEGLKIADYVTLYDHPDKYRDSTGNPFEVGGRQKTRLSLTPSAHWRETNSTTMTFACAVKTLYADRKIWRRYLKTNIPQDFYAFTTLTQNNFGDLCRIFVCFLRRWKKRYLFTALILLRNLLSFRKMRKLISPLPGYATHAEKELLAPLIAWEKLTGA</sequence>
<comment type="caution">
    <text evidence="1">The sequence shown here is derived from an EMBL/GenBank/DDBJ whole genome shotgun (WGS) entry which is preliminary data.</text>
</comment>